<feature type="region of interest" description="Disordered" evidence="1">
    <location>
        <begin position="68"/>
        <end position="123"/>
    </location>
</feature>
<evidence type="ECO:0000313" key="4">
    <source>
        <dbReference type="Proteomes" id="UP001363151"/>
    </source>
</evidence>
<feature type="transmembrane region" description="Helical" evidence="2">
    <location>
        <begin position="1175"/>
        <end position="1195"/>
    </location>
</feature>
<accession>A0ABR1FNE3</accession>
<evidence type="ECO:0000256" key="2">
    <source>
        <dbReference type="SAM" id="Phobius"/>
    </source>
</evidence>
<reference evidence="3 4" key="1">
    <citation type="submission" date="2024-03" db="EMBL/GenBank/DDBJ databases">
        <title>Aureococcus anophagefferens CCMP1851 and Kratosvirus quantuckense: Draft genome of a second virus-susceptible host strain in the model system.</title>
        <authorList>
            <person name="Chase E."/>
            <person name="Truchon A.R."/>
            <person name="Schepens W."/>
            <person name="Wilhelm S.W."/>
        </authorList>
    </citation>
    <scope>NUCLEOTIDE SEQUENCE [LARGE SCALE GENOMIC DNA]</scope>
    <source>
        <strain evidence="3 4">CCMP1851</strain>
    </source>
</reference>
<feature type="compositionally biased region" description="Basic residues" evidence="1">
    <location>
        <begin position="435"/>
        <end position="447"/>
    </location>
</feature>
<organism evidence="3 4">
    <name type="scientific">Aureococcus anophagefferens</name>
    <name type="common">Harmful bloom alga</name>
    <dbReference type="NCBI Taxonomy" id="44056"/>
    <lineage>
        <taxon>Eukaryota</taxon>
        <taxon>Sar</taxon>
        <taxon>Stramenopiles</taxon>
        <taxon>Ochrophyta</taxon>
        <taxon>Pelagophyceae</taxon>
        <taxon>Pelagomonadales</taxon>
        <taxon>Pelagomonadaceae</taxon>
        <taxon>Aureococcus</taxon>
    </lineage>
</organism>
<protein>
    <recommendedName>
        <fullName evidence="5">CSC1/OSCA1-like cytosolic domain-containing protein</fullName>
    </recommendedName>
</protein>
<feature type="region of interest" description="Disordered" evidence="1">
    <location>
        <begin position="1"/>
        <end position="20"/>
    </location>
</feature>
<evidence type="ECO:0008006" key="5">
    <source>
        <dbReference type="Google" id="ProtNLM"/>
    </source>
</evidence>
<feature type="transmembrane region" description="Helical" evidence="2">
    <location>
        <begin position="1117"/>
        <end position="1136"/>
    </location>
</feature>
<keyword evidence="2" id="KW-0812">Transmembrane</keyword>
<dbReference type="SUPFAM" id="SSF54928">
    <property type="entry name" value="RNA-binding domain, RBD"/>
    <property type="match status" value="1"/>
</dbReference>
<dbReference type="InterPro" id="IPR035979">
    <property type="entry name" value="RBD_domain_sf"/>
</dbReference>
<feature type="transmembrane region" description="Helical" evidence="2">
    <location>
        <begin position="1060"/>
        <end position="1090"/>
    </location>
</feature>
<evidence type="ECO:0000313" key="3">
    <source>
        <dbReference type="EMBL" id="KAK7234067.1"/>
    </source>
</evidence>
<dbReference type="Proteomes" id="UP001363151">
    <property type="component" value="Unassembled WGS sequence"/>
</dbReference>
<dbReference type="PANTHER" id="PTHR13018">
    <property type="entry name" value="PROBABLE MEMBRANE PROTEIN DUF221-RELATED"/>
    <property type="match status" value="1"/>
</dbReference>
<evidence type="ECO:0000256" key="1">
    <source>
        <dbReference type="SAM" id="MobiDB-lite"/>
    </source>
</evidence>
<dbReference type="EMBL" id="JBBJCI010000348">
    <property type="protein sequence ID" value="KAK7234067.1"/>
    <property type="molecule type" value="Genomic_DNA"/>
</dbReference>
<feature type="transmembrane region" description="Helical" evidence="2">
    <location>
        <begin position="945"/>
        <end position="968"/>
    </location>
</feature>
<gene>
    <name evidence="3" type="ORF">SO694_00146020</name>
</gene>
<name>A0ABR1FNE3_AURAN</name>
<comment type="caution">
    <text evidence="3">The sequence shown here is derived from an EMBL/GenBank/DDBJ whole genome shotgun (WGS) entry which is preliminary data.</text>
</comment>
<feature type="compositionally biased region" description="Low complexity" evidence="1">
    <location>
        <begin position="68"/>
        <end position="88"/>
    </location>
</feature>
<keyword evidence="2" id="KW-0472">Membrane</keyword>
<feature type="region of interest" description="Disordered" evidence="1">
    <location>
        <begin position="415"/>
        <end position="461"/>
    </location>
</feature>
<dbReference type="PANTHER" id="PTHR13018:SF83">
    <property type="entry name" value="RRM DOMAIN-CONTAINING PROTEIN"/>
    <property type="match status" value="1"/>
</dbReference>
<sequence>MSEEVTPYVGPSDDDVSYVDPSAAVAPYTEPEAPTDATYDGAAQDAAQDAAYATGDAAYATDDAAYAADGAAQATDDATYTTDGAAEPSEARRRGAARRPAPPRDVQALLHPPGGTRASPSEPLAPVDADLWVIDEAGVHTSESSLPARILNACPKWKFRRQDIVLEDLEGMPPHAACLVLRKLAEEALRSEVIAQSAGRECAATLRGRLSAEARAFGSTESLERLGVGVKLFFEALRVSSAVLLVMGVCYVPVMVLNGAGNGGYALSSSAIAAAADFGMIRLSLANQGLDPDAFLQGGCACPESGPYAALIDQGVDIKCEAGGHDCRCNERRGLTSSTICKDWRDLDVYGQDMKDKTMTTWISCFCFLAACAVANASRDYTVMVRGLPEDATIAEIRDHFSALYDLSKPMDARAPTAGVDERARRASPSPAPGRARRRRRGRKGRAKASPYRVAPDATPPPITVEALDAESDVLCADFPSAVLPVSDVSHVAGNEQFLGSWVADVQLSHPFGALIRGARAKIKTVNKEAALRARVQKLKAKGGSLAKVGAAMKKFDVLVAKQAQYFDKLVAKHDPRTTMARCGVAFVTFEHEESAFRCLDDYRASKKFWTRSFQPAALRFRGAKALRVGKAPAPSNIIWENLEHSAAETFVRRRVSDVLTILILILSAAACNFASRRSARAARATPDKLKCDNLPAAFTGSYQNLTNELVHFGDGACPAGYEHFEYAGLDYADLPVLAMGLGLPPMNRTDAGLEVDETLAADLQCDHDGGRFSKSCTVSARSEIYGLLRVDAGDGNAYASTDLSDRCVEDRCRVCDGACAPKDTDDDPSLKCYSLACYGRPDQDVTSGWLTTQACFEYHPALLTACYCSYNLGLKKTWYILTGRKDRGGFDVCEDAVKASFVALLAQLVVAVLVIVVNEATRVAIYALVDVEHHVSHTKRLSSLVLKLTSSMFVNTALIALAVNAYLDPDDARKEVRETSEGSKLFSGNHANMGKKWYGSVGAALGVTMIMNVFVPQISFVQKVVVAELKRVLLRSGATTQQALDALYRPPRWEVERSYAIVLNTMLVSLFYAAGMPLLIPMAAVALFLSYGVNRALLLKCVDQPPNFDETLGIKFAKYFLAMALVHVAMAAYILSEEELLHSGSFASGEKIAQHGSRPDWQIFAIRRMSRHNVVLFVILFAVFFGLALVYAVVGRPAVLLFYDACALCNVEVRRASLDHVYRHTGFTAPWRSVVFHPKLRKGAKKEVVLANFSTIYRRWRAAGATPNGARHRKGDVQRSWEVMAETHLVDYNIVNNPEYADILAVLDENGYKAVDAEERLTRPDRGTSPTKASSRKPLAPTEEATGGEADGEEAAAT</sequence>
<proteinExistence type="predicted"/>
<feature type="compositionally biased region" description="Basic and acidic residues" evidence="1">
    <location>
        <begin position="1317"/>
        <end position="1327"/>
    </location>
</feature>
<dbReference type="InterPro" id="IPR045122">
    <property type="entry name" value="Csc1-like"/>
</dbReference>
<keyword evidence="4" id="KW-1185">Reference proteome</keyword>
<feature type="transmembrane region" description="Helical" evidence="2">
    <location>
        <begin position="998"/>
        <end position="1016"/>
    </location>
</feature>
<keyword evidence="2" id="KW-1133">Transmembrane helix</keyword>
<feature type="region of interest" description="Disordered" evidence="1">
    <location>
        <begin position="1317"/>
        <end position="1359"/>
    </location>
</feature>